<name>K5BCV9_MYCHD</name>
<dbReference type="eggNOG" id="COG1309">
    <property type="taxonomic scope" value="Bacteria"/>
</dbReference>
<dbReference type="SUPFAM" id="SSF46689">
    <property type="entry name" value="Homeodomain-like"/>
    <property type="match status" value="1"/>
</dbReference>
<accession>K5BCV9</accession>
<keyword evidence="5" id="KW-1185">Reference proteome</keyword>
<proteinExistence type="predicted"/>
<dbReference type="GO" id="GO:0003677">
    <property type="term" value="F:DNA binding"/>
    <property type="evidence" value="ECO:0007669"/>
    <property type="project" value="UniProtKB-UniRule"/>
</dbReference>
<dbReference type="Proteomes" id="UP000006265">
    <property type="component" value="Unassembled WGS sequence"/>
</dbReference>
<feature type="DNA-binding region" description="H-T-H motif" evidence="2">
    <location>
        <begin position="45"/>
        <end position="64"/>
    </location>
</feature>
<evidence type="ECO:0000256" key="2">
    <source>
        <dbReference type="PROSITE-ProRule" id="PRU00335"/>
    </source>
</evidence>
<dbReference type="STRING" id="1122247.GCA_000379865_02629"/>
<protein>
    <submittedName>
        <fullName evidence="4">Bacterial regulatory s, tetR family protein</fullName>
    </submittedName>
</protein>
<feature type="domain" description="HTH tetR-type" evidence="3">
    <location>
        <begin position="20"/>
        <end position="82"/>
    </location>
</feature>
<dbReference type="AlphaFoldDB" id="K5BCV9"/>
<dbReference type="EMBL" id="AMRA01000013">
    <property type="protein sequence ID" value="EKF25515.1"/>
    <property type="molecule type" value="Genomic_DNA"/>
</dbReference>
<evidence type="ECO:0000313" key="4">
    <source>
        <dbReference type="EMBL" id="EKF25515.1"/>
    </source>
</evidence>
<dbReference type="PANTHER" id="PTHR43479:SF11">
    <property type="entry name" value="ACREF_ENVCD OPERON REPRESSOR-RELATED"/>
    <property type="match status" value="1"/>
</dbReference>
<evidence type="ECO:0000313" key="5">
    <source>
        <dbReference type="Proteomes" id="UP000006265"/>
    </source>
</evidence>
<organism evidence="4 5">
    <name type="scientific">Mycolicibacterium hassiacum (strain DSM 44199 / CIP 105218 / JCM 12690 / 3849)</name>
    <name type="common">Mycobacterium hassiacum</name>
    <dbReference type="NCBI Taxonomy" id="1122247"/>
    <lineage>
        <taxon>Bacteria</taxon>
        <taxon>Bacillati</taxon>
        <taxon>Actinomycetota</taxon>
        <taxon>Actinomycetes</taxon>
        <taxon>Mycobacteriales</taxon>
        <taxon>Mycobacteriaceae</taxon>
        <taxon>Mycolicibacterium</taxon>
    </lineage>
</organism>
<dbReference type="PROSITE" id="PS50977">
    <property type="entry name" value="HTH_TETR_2"/>
    <property type="match status" value="1"/>
</dbReference>
<dbReference type="PATRIC" id="fig|1122247.3.peg.454"/>
<dbReference type="Gene3D" id="1.10.357.10">
    <property type="entry name" value="Tetracycline Repressor, domain 2"/>
    <property type="match status" value="1"/>
</dbReference>
<comment type="caution">
    <text evidence="4">The sequence shown here is derived from an EMBL/GenBank/DDBJ whole genome shotgun (WGS) entry which is preliminary data.</text>
</comment>
<sequence length="215" mass="22814">MADMAQARPYRGVDAADRLAGRRRRLLEAGLELLGTPDGDPAELTVRAICAQAGLGLRYFYESFSDKDDFLAAVYDAVVADIAATTQAAVAAAPPDQQARAGMANIVRTISADNRVGRLLFSVELSNAVIVRKRAESSALFAGLLFAHAEALGAPDTEWVRAASHFAVGGVGQTISAWLSGDLKLSAEQLIDHLAATLEVLTDPPRAGDNEPDRR</sequence>
<dbReference type="InterPro" id="IPR001647">
    <property type="entry name" value="HTH_TetR"/>
</dbReference>
<dbReference type="InterPro" id="IPR050624">
    <property type="entry name" value="HTH-type_Tx_Regulator"/>
</dbReference>
<keyword evidence="1 2" id="KW-0238">DNA-binding</keyword>
<gene>
    <name evidence="4" type="ORF">C731_0474</name>
</gene>
<dbReference type="PANTHER" id="PTHR43479">
    <property type="entry name" value="ACREF/ENVCD OPERON REPRESSOR-RELATED"/>
    <property type="match status" value="1"/>
</dbReference>
<reference evidence="4 5" key="1">
    <citation type="journal article" date="2012" name="J. Bacteriol.">
        <title>Genome sequence of Mycobacterium hassiacum DSM 44199, a rare source of heat-stable mycobacterial proteins.</title>
        <authorList>
            <person name="Tiago I."/>
            <person name="Maranha A."/>
            <person name="Mendes V."/>
            <person name="Alarico S."/>
            <person name="Moynihan P.J."/>
            <person name="Clarke A.J."/>
            <person name="Macedo-Ribeiro S."/>
            <person name="Pereira P.J."/>
            <person name="Empadinhas N."/>
        </authorList>
    </citation>
    <scope>NUCLEOTIDE SEQUENCE [LARGE SCALE GENOMIC DNA]</scope>
    <source>
        <strain evidence="5">DSM 44199 / CIP 105218 / JCM 12690 / 3849</strain>
    </source>
</reference>
<evidence type="ECO:0000256" key="1">
    <source>
        <dbReference type="ARBA" id="ARBA00023125"/>
    </source>
</evidence>
<dbReference type="InterPro" id="IPR009057">
    <property type="entry name" value="Homeodomain-like_sf"/>
</dbReference>
<evidence type="ECO:0000259" key="3">
    <source>
        <dbReference type="PROSITE" id="PS50977"/>
    </source>
</evidence>